<evidence type="ECO:0000313" key="1">
    <source>
        <dbReference type="EMBL" id="CAL1357406.1"/>
    </source>
</evidence>
<dbReference type="Proteomes" id="UP001497516">
    <property type="component" value="Chromosome 1"/>
</dbReference>
<proteinExistence type="predicted"/>
<keyword evidence="2" id="KW-1185">Reference proteome</keyword>
<organism evidence="1 2">
    <name type="scientific">Linum trigynum</name>
    <dbReference type="NCBI Taxonomy" id="586398"/>
    <lineage>
        <taxon>Eukaryota</taxon>
        <taxon>Viridiplantae</taxon>
        <taxon>Streptophyta</taxon>
        <taxon>Embryophyta</taxon>
        <taxon>Tracheophyta</taxon>
        <taxon>Spermatophyta</taxon>
        <taxon>Magnoliopsida</taxon>
        <taxon>eudicotyledons</taxon>
        <taxon>Gunneridae</taxon>
        <taxon>Pentapetalae</taxon>
        <taxon>rosids</taxon>
        <taxon>fabids</taxon>
        <taxon>Malpighiales</taxon>
        <taxon>Linaceae</taxon>
        <taxon>Linum</taxon>
    </lineage>
</organism>
<dbReference type="AlphaFoldDB" id="A0AAV2CNZ6"/>
<sequence>MGTQQIDLEELKKLVTEAFNAILQPKFDRIHRRLEELNAATEGRLCFPPAKQRLQTAEDVDELTAISKDVVAFCELIEGEGKISPSLGTAGQKRIEGSSIKYAVGGYPCFAPVKQSSAAGDIVVEQEEDSPISPTWGKFLGFPGMDYPMETPTDPAEFKTPKLALNNLAAETFQSGDGREYKFTESTILEVKSRNANASEEFLELQRETPNTAQTPIRSETARPISAAALLQKPESDSENRYLVGEFKLESSETTTGNQFLDDYGRCMQLDNDLNRPEIKTPKVPELQNSAKTFKFQNGGNTKIVDSLITDAGQDLGMFVRLIWKPFEQDLSGQLEWVGFNQEIPSLQVPPKFVIASRGSGQLLLYFPATIDLAAGQGLQGNTQTNLIMLESSSNGVGAVLSIVLPQLEYTFEDPFWVSCDRLLFCKFIQALRAKLFEEGGPDMIQIGPFYESKLLAKEAIEVGKKKGRICLSQNPCSGYILWRHGSLNWLGGNSRLRFFIAYKDAIFPMVCFVDPDDVIKVVFQGLKVAISKLENCQNIVKAETVFKKLTLELHSRVMDEIRVQRLIPHESRYVLLQRHGIG</sequence>
<accession>A0AAV2CNZ6</accession>
<evidence type="ECO:0000313" key="2">
    <source>
        <dbReference type="Proteomes" id="UP001497516"/>
    </source>
</evidence>
<protein>
    <submittedName>
        <fullName evidence="1">Uncharacterized protein</fullName>
    </submittedName>
</protein>
<gene>
    <name evidence="1" type="ORF">LTRI10_LOCUS5040</name>
</gene>
<dbReference type="EMBL" id="OZ034813">
    <property type="protein sequence ID" value="CAL1357406.1"/>
    <property type="molecule type" value="Genomic_DNA"/>
</dbReference>
<name>A0AAV2CNZ6_9ROSI</name>
<reference evidence="1 2" key="1">
    <citation type="submission" date="2024-04" db="EMBL/GenBank/DDBJ databases">
        <authorList>
            <person name="Fracassetti M."/>
        </authorList>
    </citation>
    <scope>NUCLEOTIDE SEQUENCE [LARGE SCALE GENOMIC DNA]</scope>
</reference>